<comment type="caution">
    <text evidence="11">The sequence shown here is derived from an EMBL/GenBank/DDBJ whole genome shotgun (WGS) entry which is preliminary data.</text>
</comment>
<name>A0ABS1X3W6_9GAMM</name>
<evidence type="ECO:0000256" key="1">
    <source>
        <dbReference type="ARBA" id="ARBA00004442"/>
    </source>
</evidence>
<keyword evidence="4" id="KW-1134">Transmembrane beta strand</keyword>
<evidence type="ECO:0000256" key="5">
    <source>
        <dbReference type="ARBA" id="ARBA00022692"/>
    </source>
</evidence>
<evidence type="ECO:0000256" key="9">
    <source>
        <dbReference type="SAM" id="MobiDB-lite"/>
    </source>
</evidence>
<dbReference type="InterPro" id="IPR051906">
    <property type="entry name" value="TolC-like"/>
</dbReference>
<dbReference type="RefSeq" id="WP_203170028.1">
    <property type="nucleotide sequence ID" value="NZ_JAEVLS010000006.1"/>
</dbReference>
<reference evidence="11 12" key="1">
    <citation type="journal article" date="2021" name="Int. J. Syst. Evol. Microbiol.">
        <title>Steroidobacter gossypii sp. nov., isolated from soil of cotton cropping field.</title>
        <authorList>
            <person name="Huang R."/>
            <person name="Yang S."/>
            <person name="Zhen C."/>
            <person name="Liu W."/>
        </authorList>
    </citation>
    <scope>NUCLEOTIDE SEQUENCE [LARGE SCALE GENOMIC DNA]</scope>
    <source>
        <strain evidence="11 12">S1-65</strain>
    </source>
</reference>
<gene>
    <name evidence="11" type="ORF">JM946_24545</name>
</gene>
<feature type="coiled-coil region" evidence="8">
    <location>
        <begin position="122"/>
        <end position="181"/>
    </location>
</feature>
<dbReference type="Pfam" id="PF02321">
    <property type="entry name" value="OEP"/>
    <property type="match status" value="2"/>
</dbReference>
<dbReference type="InterPro" id="IPR003423">
    <property type="entry name" value="OMP_efflux"/>
</dbReference>
<evidence type="ECO:0000256" key="3">
    <source>
        <dbReference type="ARBA" id="ARBA00022448"/>
    </source>
</evidence>
<evidence type="ECO:0000256" key="10">
    <source>
        <dbReference type="SAM" id="SignalP"/>
    </source>
</evidence>
<proteinExistence type="inferred from homology"/>
<keyword evidence="8" id="KW-0175">Coiled coil</keyword>
<keyword evidence="12" id="KW-1185">Reference proteome</keyword>
<keyword evidence="10" id="KW-0732">Signal</keyword>
<feature type="chain" id="PRO_5045919113" evidence="10">
    <location>
        <begin position="23"/>
        <end position="467"/>
    </location>
</feature>
<accession>A0ABS1X3W6</accession>
<keyword evidence="7" id="KW-0998">Cell outer membrane</keyword>
<evidence type="ECO:0000313" key="11">
    <source>
        <dbReference type="EMBL" id="MBM0107916.1"/>
    </source>
</evidence>
<feature type="region of interest" description="Disordered" evidence="9">
    <location>
        <begin position="295"/>
        <end position="319"/>
    </location>
</feature>
<evidence type="ECO:0000256" key="6">
    <source>
        <dbReference type="ARBA" id="ARBA00023136"/>
    </source>
</evidence>
<dbReference type="PANTHER" id="PTHR30026:SF20">
    <property type="entry name" value="OUTER MEMBRANE PROTEIN TOLC"/>
    <property type="match status" value="1"/>
</dbReference>
<evidence type="ECO:0000256" key="4">
    <source>
        <dbReference type="ARBA" id="ARBA00022452"/>
    </source>
</evidence>
<sequence length="467" mass="51511">MKVRAPLIAACSLILASAAADAADLVTVYQRALQNDPQIREADALRLASRESKPQALAALLPQLDASGSAEKFKSDGSSLFPSTDGDLTTFVNRQTENDTDTIGWQVQLRQPVFRWDQWMTLKRADAEVAQAEADYRFAQQDLIQRTSIRYFDVLAAQDTVDAAQASLDAFARQLEQAEKRFEVGLIAITDVQEARAAHDQAAAALIQAKRTLATARELLRELTGESFDQLAAPVDDMPLESPNPANEEQWVTTALDQNLQVISARLATDIAKQDVRVARAGHLPSLDIVATHADSEDSGTRTVTNPNTAPQVFPADADGKSDSISLQVTVPIYSGGATSSRVRQQVYLHRAARERLERANRETERLARDSYLGVLSEISRVRALRQAVESSQTALQATEAGFEVGTRTTVDVLDARRQLFEAQTNYARSRYDYILNVLQLQLATGTLDRADLEEINSFLRERTITR</sequence>
<evidence type="ECO:0000313" key="12">
    <source>
        <dbReference type="Proteomes" id="UP000661077"/>
    </source>
</evidence>
<dbReference type="EMBL" id="JAEVLS010000006">
    <property type="protein sequence ID" value="MBM0107916.1"/>
    <property type="molecule type" value="Genomic_DNA"/>
</dbReference>
<evidence type="ECO:0000256" key="2">
    <source>
        <dbReference type="ARBA" id="ARBA00007613"/>
    </source>
</evidence>
<dbReference type="SUPFAM" id="SSF56954">
    <property type="entry name" value="Outer membrane efflux proteins (OEP)"/>
    <property type="match status" value="1"/>
</dbReference>
<dbReference type="PANTHER" id="PTHR30026">
    <property type="entry name" value="OUTER MEMBRANE PROTEIN TOLC"/>
    <property type="match status" value="1"/>
</dbReference>
<protein>
    <submittedName>
        <fullName evidence="11">TolC family outer membrane protein</fullName>
    </submittedName>
</protein>
<organism evidence="11 12">
    <name type="scientific">Steroidobacter gossypii</name>
    <dbReference type="NCBI Taxonomy" id="2805490"/>
    <lineage>
        <taxon>Bacteria</taxon>
        <taxon>Pseudomonadati</taxon>
        <taxon>Pseudomonadota</taxon>
        <taxon>Gammaproteobacteria</taxon>
        <taxon>Steroidobacterales</taxon>
        <taxon>Steroidobacteraceae</taxon>
        <taxon>Steroidobacter</taxon>
    </lineage>
</organism>
<comment type="similarity">
    <text evidence="2">Belongs to the outer membrane factor (OMF) (TC 1.B.17) family.</text>
</comment>
<keyword evidence="6" id="KW-0472">Membrane</keyword>
<evidence type="ECO:0000256" key="8">
    <source>
        <dbReference type="SAM" id="Coils"/>
    </source>
</evidence>
<dbReference type="NCBIfam" id="TIGR01844">
    <property type="entry name" value="type_I_sec_TolC"/>
    <property type="match status" value="1"/>
</dbReference>
<feature type="compositionally biased region" description="Polar residues" evidence="9">
    <location>
        <begin position="301"/>
        <end position="311"/>
    </location>
</feature>
<feature type="signal peptide" evidence="10">
    <location>
        <begin position="1"/>
        <end position="22"/>
    </location>
</feature>
<evidence type="ECO:0000256" key="7">
    <source>
        <dbReference type="ARBA" id="ARBA00023237"/>
    </source>
</evidence>
<comment type="subcellular location">
    <subcellularLocation>
        <location evidence="1">Cell outer membrane</location>
    </subcellularLocation>
</comment>
<keyword evidence="3" id="KW-0813">Transport</keyword>
<dbReference type="InterPro" id="IPR010130">
    <property type="entry name" value="T1SS_OMP_TolC"/>
</dbReference>
<dbReference type="Proteomes" id="UP000661077">
    <property type="component" value="Unassembled WGS sequence"/>
</dbReference>
<dbReference type="Gene3D" id="1.20.1600.10">
    <property type="entry name" value="Outer membrane efflux proteins (OEP)"/>
    <property type="match status" value="1"/>
</dbReference>
<keyword evidence="5" id="KW-0812">Transmembrane</keyword>